<dbReference type="InterPro" id="IPR022234">
    <property type="entry name" value="DUF3759"/>
</dbReference>
<reference evidence="1" key="1">
    <citation type="submission" date="2023-02" db="EMBL/GenBank/DDBJ databases">
        <title>Identification and recombinant expression of a fungal hydrolase from Papiliotrema laurentii that hydrolyzes apple cutin and clears colloidal polyester polyurethane.</title>
        <authorList>
            <consortium name="DOE Joint Genome Institute"/>
            <person name="Roman V.A."/>
            <person name="Bojanowski C."/>
            <person name="Crable B.R."/>
            <person name="Wagner D.N."/>
            <person name="Hung C.S."/>
            <person name="Nadeau L.J."/>
            <person name="Schratz L."/>
            <person name="Haridas S."/>
            <person name="Pangilinan J."/>
            <person name="Lipzen A."/>
            <person name="Na H."/>
            <person name="Yan M."/>
            <person name="Ng V."/>
            <person name="Grigoriev I.V."/>
            <person name="Spatafora J.W."/>
            <person name="Barlow D."/>
            <person name="Biffinger J."/>
            <person name="Kelley-Loughnane N."/>
            <person name="Varaljay V.A."/>
            <person name="Crookes-Goodson W.J."/>
        </authorList>
    </citation>
    <scope>NUCLEOTIDE SEQUENCE</scope>
    <source>
        <strain evidence="1">5307AH</strain>
    </source>
</reference>
<dbReference type="EMBL" id="JAODAN010000001">
    <property type="protein sequence ID" value="KAK1927865.1"/>
    <property type="molecule type" value="Genomic_DNA"/>
</dbReference>
<accession>A0AAD9FXI1</accession>
<name>A0AAD9FXI1_PAPLA</name>
<protein>
    <submittedName>
        <fullName evidence="1">Uncharacterized protein</fullName>
    </submittedName>
</protein>
<gene>
    <name evidence="1" type="ORF">DB88DRAFT_53088</name>
</gene>
<dbReference type="Proteomes" id="UP001182556">
    <property type="component" value="Unassembled WGS sequence"/>
</dbReference>
<keyword evidence="2" id="KW-1185">Reference proteome</keyword>
<comment type="caution">
    <text evidence="1">The sequence shown here is derived from an EMBL/GenBank/DDBJ whole genome shotgun (WGS) entry which is preliminary data.</text>
</comment>
<dbReference type="Pfam" id="PF12585">
    <property type="entry name" value="DUF3759"/>
    <property type="match status" value="1"/>
</dbReference>
<organism evidence="1 2">
    <name type="scientific">Papiliotrema laurentii</name>
    <name type="common">Cryptococcus laurentii</name>
    <dbReference type="NCBI Taxonomy" id="5418"/>
    <lineage>
        <taxon>Eukaryota</taxon>
        <taxon>Fungi</taxon>
        <taxon>Dikarya</taxon>
        <taxon>Basidiomycota</taxon>
        <taxon>Agaricomycotina</taxon>
        <taxon>Tremellomycetes</taxon>
        <taxon>Tremellales</taxon>
        <taxon>Rhynchogastremaceae</taxon>
        <taxon>Papiliotrema</taxon>
    </lineage>
</organism>
<evidence type="ECO:0000313" key="1">
    <source>
        <dbReference type="EMBL" id="KAK1927865.1"/>
    </source>
</evidence>
<evidence type="ECO:0000313" key="2">
    <source>
        <dbReference type="Proteomes" id="UP001182556"/>
    </source>
</evidence>
<dbReference type="PANTHER" id="PTHR37450:SF1">
    <property type="entry name" value="CIPC PROTEIN"/>
    <property type="match status" value="1"/>
</dbReference>
<sequence>MFERLRAKIDAHFHSSPLATQRKDFLALKADTPIEKKSHFTADVVGAAAAYEAFKAFERHEIHQGSKPTHARAKEIVVGLAQGSAVRLIEEKNLPFASESQKQKFKANAQLAATRDAKRALRESGYYETHELDAIDEDEKHGHKIM</sequence>
<proteinExistence type="predicted"/>
<dbReference type="AlphaFoldDB" id="A0AAD9FXI1"/>
<dbReference type="PANTHER" id="PTHR37450">
    <property type="entry name" value="CIPC PROTEIN"/>
    <property type="match status" value="1"/>
</dbReference>